<dbReference type="AlphaFoldDB" id="A0A6P8JTR9"/>
<dbReference type="Proteomes" id="UP000515162">
    <property type="component" value="Chromosome 3L"/>
</dbReference>
<evidence type="ECO:0000256" key="1">
    <source>
        <dbReference type="SAM" id="Phobius"/>
    </source>
</evidence>
<gene>
    <name evidence="3" type="primary">LOC117140601</name>
</gene>
<keyword evidence="1" id="KW-0472">Membrane</keyword>
<dbReference type="GeneID" id="117140601"/>
<dbReference type="RefSeq" id="XP_033159503.1">
    <property type="nucleotide sequence ID" value="XM_033303612.1"/>
</dbReference>
<keyword evidence="1" id="KW-1133">Transmembrane helix</keyword>
<organism evidence="2 3">
    <name type="scientific">Drosophila mauritiana</name>
    <name type="common">Fruit fly</name>
    <dbReference type="NCBI Taxonomy" id="7226"/>
    <lineage>
        <taxon>Eukaryota</taxon>
        <taxon>Metazoa</taxon>
        <taxon>Ecdysozoa</taxon>
        <taxon>Arthropoda</taxon>
        <taxon>Hexapoda</taxon>
        <taxon>Insecta</taxon>
        <taxon>Pterygota</taxon>
        <taxon>Neoptera</taxon>
        <taxon>Endopterygota</taxon>
        <taxon>Diptera</taxon>
        <taxon>Brachycera</taxon>
        <taxon>Muscomorpha</taxon>
        <taxon>Ephydroidea</taxon>
        <taxon>Drosophilidae</taxon>
        <taxon>Drosophila</taxon>
        <taxon>Sophophora</taxon>
    </lineage>
</organism>
<evidence type="ECO:0000313" key="2">
    <source>
        <dbReference type="Proteomes" id="UP000515162"/>
    </source>
</evidence>
<accession>A0A6P8JTR9</accession>
<feature type="transmembrane region" description="Helical" evidence="1">
    <location>
        <begin position="91"/>
        <end position="110"/>
    </location>
</feature>
<proteinExistence type="predicted"/>
<protein>
    <submittedName>
        <fullName evidence="3">Uncharacterized protein LOC117140601</fullName>
    </submittedName>
</protein>
<name>A0A6P8JTR9_DROMA</name>
<evidence type="ECO:0000313" key="3">
    <source>
        <dbReference type="RefSeq" id="XP_033159503.1"/>
    </source>
</evidence>
<reference evidence="3" key="1">
    <citation type="submission" date="2025-08" db="UniProtKB">
        <authorList>
            <consortium name="RefSeq"/>
        </authorList>
    </citation>
    <scope>IDENTIFICATION</scope>
    <source>
        <strain evidence="3">Mau12</strain>
        <tissue evidence="3">Whole Body</tissue>
    </source>
</reference>
<keyword evidence="1" id="KW-0812">Transmembrane</keyword>
<keyword evidence="2" id="KW-1185">Reference proteome</keyword>
<sequence length="151" mass="17160">MHTNTKPQATSAAAGSENPRIGELANSNLFPFLGMQDATPAIRCSAICDWRSRFRFRFPECCQLPACLQCECESCTVYGTMLICHRVCLRAWVHIVCTGMLILIRILIAYHRRFLDVRAAPLAIVSVFPLRQSERCEIHLQPVTMRLELNH</sequence>